<evidence type="ECO:0000256" key="3">
    <source>
        <dbReference type="ARBA" id="ARBA00022989"/>
    </source>
</evidence>
<keyword evidence="2" id="KW-0812">Transmembrane</keyword>
<evidence type="ECO:0000259" key="6">
    <source>
        <dbReference type="Pfam" id="PF06271"/>
    </source>
</evidence>
<feature type="compositionally biased region" description="Pro residues" evidence="5">
    <location>
        <begin position="411"/>
        <end position="426"/>
    </location>
</feature>
<dbReference type="Proteomes" id="UP001500683">
    <property type="component" value="Unassembled WGS sequence"/>
</dbReference>
<feature type="compositionally biased region" description="Pro residues" evidence="5">
    <location>
        <begin position="274"/>
        <end position="291"/>
    </location>
</feature>
<protein>
    <recommendedName>
        <fullName evidence="6">RDD domain-containing protein</fullName>
    </recommendedName>
</protein>
<feature type="compositionally biased region" description="Low complexity" evidence="5">
    <location>
        <begin position="332"/>
        <end position="347"/>
    </location>
</feature>
<reference evidence="8" key="1">
    <citation type="journal article" date="2019" name="Int. J. Syst. Evol. Microbiol.">
        <title>The Global Catalogue of Microorganisms (GCM) 10K type strain sequencing project: providing services to taxonomists for standard genome sequencing and annotation.</title>
        <authorList>
            <consortium name="The Broad Institute Genomics Platform"/>
            <consortium name="The Broad Institute Genome Sequencing Center for Infectious Disease"/>
            <person name="Wu L."/>
            <person name="Ma J."/>
        </authorList>
    </citation>
    <scope>NUCLEOTIDE SEQUENCE [LARGE SCALE GENOMIC DNA]</scope>
    <source>
        <strain evidence="8">JCM 16702</strain>
    </source>
</reference>
<keyword evidence="8" id="KW-1185">Reference proteome</keyword>
<evidence type="ECO:0000256" key="4">
    <source>
        <dbReference type="ARBA" id="ARBA00023136"/>
    </source>
</evidence>
<evidence type="ECO:0000313" key="7">
    <source>
        <dbReference type="EMBL" id="GAA4091228.1"/>
    </source>
</evidence>
<evidence type="ECO:0000313" key="8">
    <source>
        <dbReference type="Proteomes" id="UP001500683"/>
    </source>
</evidence>
<name>A0ABP7WLA1_9ACTN</name>
<dbReference type="Pfam" id="PF06271">
    <property type="entry name" value="RDD"/>
    <property type="match status" value="1"/>
</dbReference>
<evidence type="ECO:0000256" key="1">
    <source>
        <dbReference type="ARBA" id="ARBA00004141"/>
    </source>
</evidence>
<proteinExistence type="predicted"/>
<feature type="compositionally biased region" description="Pro residues" evidence="5">
    <location>
        <begin position="348"/>
        <end position="360"/>
    </location>
</feature>
<evidence type="ECO:0000256" key="5">
    <source>
        <dbReference type="SAM" id="MobiDB-lite"/>
    </source>
</evidence>
<feature type="domain" description="RDD" evidence="6">
    <location>
        <begin position="17"/>
        <end position="144"/>
    </location>
</feature>
<comment type="subcellular location">
    <subcellularLocation>
        <location evidence="1">Membrane</location>
        <topology evidence="1">Multi-pass membrane protein</topology>
    </subcellularLocation>
</comment>
<dbReference type="InterPro" id="IPR010432">
    <property type="entry name" value="RDD"/>
</dbReference>
<dbReference type="EMBL" id="BAAAZG010000047">
    <property type="protein sequence ID" value="GAA4091228.1"/>
    <property type="molecule type" value="Genomic_DNA"/>
</dbReference>
<evidence type="ECO:0000256" key="2">
    <source>
        <dbReference type="ARBA" id="ARBA00022692"/>
    </source>
</evidence>
<sequence length="426" mass="43989">MAELVTGEAVALDIRVARLASRGCAFLLDVFFQVTILNFGLSLVGMTSLVADEAWTAGLSIATMAAVVVGYPCLCETLTRGRTLGKLALGLRVVADDGGPVRFRQALVRGLAGAVELWSLTGAPALLTSLGNRRGKRLGDLFAGTIVIQERVPHGPMFGPVAVMPPQLAGWAQRLELSLLSDGLALAARQYLARFWELLPEVRDALGERITEQVFAVVSPPPPAGVRPEIVLSAVLAERRRRDEWRLAQRRARRMRMTVPASAWPGEPAMAMAGPPPAAAVPQGPPQPPAFSAPGPGQPQFLPPSDYGSGPYQDVLHRQDAPYGPAYGASQGPAMVGAPQAVPAGVPQAPPGVPQVPPAGVPQMPAGGSPQSPFAGVPQMPPAGASLMPPAGAPQAPPPGVPQAPSSDVPQVPPAGGPHTPPAGAS</sequence>
<feature type="compositionally biased region" description="Pro residues" evidence="5">
    <location>
        <begin position="391"/>
        <end position="402"/>
    </location>
</feature>
<dbReference type="RefSeq" id="WP_344954380.1">
    <property type="nucleotide sequence ID" value="NZ_BAAAZG010000047.1"/>
</dbReference>
<keyword evidence="3" id="KW-1133">Transmembrane helix</keyword>
<dbReference type="PANTHER" id="PTHR38480">
    <property type="entry name" value="SLR0254 PROTEIN"/>
    <property type="match status" value="1"/>
</dbReference>
<accession>A0ABP7WLA1</accession>
<feature type="region of interest" description="Disordered" evidence="5">
    <location>
        <begin position="273"/>
        <end position="426"/>
    </location>
</feature>
<dbReference type="PANTHER" id="PTHR38480:SF1">
    <property type="entry name" value="SLR0254 PROTEIN"/>
    <property type="match status" value="1"/>
</dbReference>
<organism evidence="7 8">
    <name type="scientific">Actinomadura miaoliensis</name>
    <dbReference type="NCBI Taxonomy" id="430685"/>
    <lineage>
        <taxon>Bacteria</taxon>
        <taxon>Bacillati</taxon>
        <taxon>Actinomycetota</taxon>
        <taxon>Actinomycetes</taxon>
        <taxon>Streptosporangiales</taxon>
        <taxon>Thermomonosporaceae</taxon>
        <taxon>Actinomadura</taxon>
    </lineage>
</organism>
<gene>
    <name evidence="7" type="ORF">GCM10022214_60300</name>
</gene>
<keyword evidence="4" id="KW-0472">Membrane</keyword>
<comment type="caution">
    <text evidence="7">The sequence shown here is derived from an EMBL/GenBank/DDBJ whole genome shotgun (WGS) entry which is preliminary data.</text>
</comment>